<accession>A0ABU4YZX7</accession>
<protein>
    <submittedName>
        <fullName evidence="2">BrnA antitoxin family protein</fullName>
    </submittedName>
</protein>
<name>A0ABU4YZX7_9HYPH</name>
<evidence type="ECO:0000313" key="2">
    <source>
        <dbReference type="EMBL" id="MDX8492246.1"/>
    </source>
</evidence>
<dbReference type="InterPro" id="IPR025528">
    <property type="entry name" value="BrnA_antitoxin"/>
</dbReference>
<proteinExistence type="predicted"/>
<evidence type="ECO:0000313" key="3">
    <source>
        <dbReference type="Proteomes" id="UP001271249"/>
    </source>
</evidence>
<feature type="compositionally biased region" description="Low complexity" evidence="1">
    <location>
        <begin position="49"/>
        <end position="61"/>
    </location>
</feature>
<dbReference type="Pfam" id="PF14384">
    <property type="entry name" value="BrnA_antitoxin"/>
    <property type="match status" value="1"/>
</dbReference>
<comment type="caution">
    <text evidence="2">The sequence shown here is derived from an EMBL/GenBank/DDBJ whole genome shotgun (WGS) entry which is preliminary data.</text>
</comment>
<gene>
    <name evidence="2" type="ORF">RFN29_11700</name>
</gene>
<sequence length="117" mass="12736">MSKTSDHSRSAVVRRNAKAPARTREEALAIARAALSRISDEEDTAIRAAALADPDAQPAEALPRRKPGRPRAEIKKVAVSLKLDPDVLSAYRAQGPGWQTRMNDDLRKAAKLGRSAR</sequence>
<feature type="region of interest" description="Disordered" evidence="1">
    <location>
        <begin position="1"/>
        <end position="24"/>
    </location>
</feature>
<dbReference type="EMBL" id="JAVIJC010000010">
    <property type="protein sequence ID" value="MDX8492246.1"/>
    <property type="molecule type" value="Genomic_DNA"/>
</dbReference>
<keyword evidence="3" id="KW-1185">Reference proteome</keyword>
<feature type="region of interest" description="Disordered" evidence="1">
    <location>
        <begin position="49"/>
        <end position="71"/>
    </location>
</feature>
<dbReference type="Proteomes" id="UP001271249">
    <property type="component" value="Unassembled WGS sequence"/>
</dbReference>
<evidence type="ECO:0000256" key="1">
    <source>
        <dbReference type="SAM" id="MobiDB-lite"/>
    </source>
</evidence>
<reference evidence="2 3" key="1">
    <citation type="submission" date="2023-08" db="EMBL/GenBank/DDBJ databases">
        <title>Implementing the SeqCode for naming new Mesorhizobium species isolated from Vachellia karroo root nodules.</title>
        <authorList>
            <person name="Van Lill M."/>
        </authorList>
    </citation>
    <scope>NUCLEOTIDE SEQUENCE [LARGE SCALE GENOMIC DNA]</scope>
    <source>
        <strain evidence="2 3">VK22B</strain>
    </source>
</reference>
<organism evidence="2 3">
    <name type="scientific">Mesorhizobium captivum</name>
    <dbReference type="NCBI Taxonomy" id="3072319"/>
    <lineage>
        <taxon>Bacteria</taxon>
        <taxon>Pseudomonadati</taxon>
        <taxon>Pseudomonadota</taxon>
        <taxon>Alphaproteobacteria</taxon>
        <taxon>Hyphomicrobiales</taxon>
        <taxon>Phyllobacteriaceae</taxon>
        <taxon>Mesorhizobium</taxon>
    </lineage>
</organism>
<dbReference type="RefSeq" id="WP_320226244.1">
    <property type="nucleotide sequence ID" value="NZ_JAVIJB010000012.1"/>
</dbReference>